<organism evidence="1 2">
    <name type="scientific">Thermococcus thioreducens</name>
    <dbReference type="NCBI Taxonomy" id="277988"/>
    <lineage>
        <taxon>Archaea</taxon>
        <taxon>Methanobacteriati</taxon>
        <taxon>Methanobacteriota</taxon>
        <taxon>Thermococci</taxon>
        <taxon>Thermococcales</taxon>
        <taxon>Thermococcaceae</taxon>
        <taxon>Thermococcus</taxon>
    </lineage>
</organism>
<evidence type="ECO:0000313" key="1">
    <source>
        <dbReference type="EMBL" id="SEV92502.1"/>
    </source>
</evidence>
<name>A0A1I0MUM1_9EURY</name>
<evidence type="ECO:0000313" key="2">
    <source>
        <dbReference type="Proteomes" id="UP000182125"/>
    </source>
</evidence>
<protein>
    <submittedName>
        <fullName evidence="1">Uncharacterized protein</fullName>
    </submittedName>
</protein>
<sequence length="61" mass="7268">MVNGMSEVTSERMLKLYSHLFKEALELKKLIEVKKKEVRPGMFGKGNAEEFKRYRLEVYEQ</sequence>
<accession>A0A1I0MUM1</accession>
<reference evidence="1 2" key="1">
    <citation type="submission" date="2016-10" db="EMBL/GenBank/DDBJ databases">
        <authorList>
            <person name="de Groot N.N."/>
        </authorList>
    </citation>
    <scope>NUCLEOTIDE SEQUENCE [LARGE SCALE GENOMIC DNA]</scope>
    <source>
        <strain evidence="1 2">OGL-20</strain>
    </source>
</reference>
<dbReference type="Proteomes" id="UP000182125">
    <property type="component" value="Unassembled WGS sequence"/>
</dbReference>
<dbReference type="EMBL" id="FOIW01000001">
    <property type="protein sequence ID" value="SEV92502.1"/>
    <property type="molecule type" value="Genomic_DNA"/>
</dbReference>
<gene>
    <name evidence="1" type="ORF">SAMN05216170_0899</name>
</gene>
<proteinExistence type="predicted"/>
<dbReference type="AlphaFoldDB" id="A0A1I0MUM1"/>